<dbReference type="EMBL" id="JAPOHD010000065">
    <property type="protein sequence ID" value="MCY1722936.1"/>
    <property type="molecule type" value="Genomic_DNA"/>
</dbReference>
<proteinExistence type="inferred from homology"/>
<evidence type="ECO:0000313" key="3">
    <source>
        <dbReference type="Proteomes" id="UP001145087"/>
    </source>
</evidence>
<dbReference type="Pfam" id="PF07676">
    <property type="entry name" value="PD40"/>
    <property type="match status" value="2"/>
</dbReference>
<comment type="similarity">
    <text evidence="1">Belongs to the TolB family.</text>
</comment>
<name>A0A9X3FD09_9BACT</name>
<keyword evidence="3" id="KW-1185">Reference proteome</keyword>
<comment type="caution">
    <text evidence="2">The sequence shown here is derived from an EMBL/GenBank/DDBJ whole genome shotgun (WGS) entry which is preliminary data.</text>
</comment>
<dbReference type="InterPro" id="IPR011042">
    <property type="entry name" value="6-blade_b-propeller_TolB-like"/>
</dbReference>
<sequence>MNNLKLLFLIVLVATFGCTTNKPVDVTQTGKLPKIFPENYGTTIPCNIAPLNFRVEEDCDEIYVSIKGNNSSLEKGFKGGKSDWPKKDWATFLENNKGDSITFTIYAFENNNWMKYKPFRFFVSPDSIDEYLIYRLISPGYQTWNKMGLYQRQLSGFQEKTLLNNTIMPHSCMNCHSLAANNPDNMVFHIRENNSGTILIKDGVVKKLVSKKPTSFKSVSFPYWHPSAKYIAFSINKVRQVFPSFGTERAHAFDMESDMVIYDVEKSEYFTSPLLFAEDAFEAFPCFSPDGKTLYFVTAKAAPMPEEIQNIKYSLCSVSFDPEMATIGEKVDTLISSAFTGKSVTMPRISPDGKHIIVTQSNYGNFPAYNEEADLYMYNLQDSSYVLLDAINSNQVESYHSWSSNGRWLVFGSRRMDGLFMNAYIAYVDENGVPQKPFLLPQKDADFHKSFLFSFNIPEFAIKPVAVSPYLIEKVAKKSEDGKAIFETTH</sequence>
<dbReference type="Proteomes" id="UP001145087">
    <property type="component" value="Unassembled WGS sequence"/>
</dbReference>
<gene>
    <name evidence="2" type="ORF">OU798_21495</name>
</gene>
<reference evidence="2" key="1">
    <citation type="submission" date="2022-11" db="EMBL/GenBank/DDBJ databases">
        <title>Marilongibacter aestuarii gen. nov., sp. nov., isolated from tidal flat sediment.</title>
        <authorList>
            <person name="Jiayan W."/>
        </authorList>
    </citation>
    <scope>NUCLEOTIDE SEQUENCE</scope>
    <source>
        <strain evidence="2">Z1-6</strain>
    </source>
</reference>
<dbReference type="Gene3D" id="2.120.10.30">
    <property type="entry name" value="TolB, C-terminal domain"/>
    <property type="match status" value="1"/>
</dbReference>
<dbReference type="AlphaFoldDB" id="A0A9X3FD09"/>
<dbReference type="PANTHER" id="PTHR36842">
    <property type="entry name" value="PROTEIN TOLB HOMOLOG"/>
    <property type="match status" value="1"/>
</dbReference>
<dbReference type="PROSITE" id="PS51257">
    <property type="entry name" value="PROKAR_LIPOPROTEIN"/>
    <property type="match status" value="1"/>
</dbReference>
<dbReference type="RefSeq" id="WP_343335261.1">
    <property type="nucleotide sequence ID" value="NZ_JAPOHD010000065.1"/>
</dbReference>
<evidence type="ECO:0008006" key="4">
    <source>
        <dbReference type="Google" id="ProtNLM"/>
    </source>
</evidence>
<accession>A0A9X3FD09</accession>
<organism evidence="2 3">
    <name type="scientific">Draconibacterium aestuarii</name>
    <dbReference type="NCBI Taxonomy" id="2998507"/>
    <lineage>
        <taxon>Bacteria</taxon>
        <taxon>Pseudomonadati</taxon>
        <taxon>Bacteroidota</taxon>
        <taxon>Bacteroidia</taxon>
        <taxon>Marinilabiliales</taxon>
        <taxon>Prolixibacteraceae</taxon>
        <taxon>Draconibacterium</taxon>
    </lineage>
</organism>
<dbReference type="SUPFAM" id="SSF82171">
    <property type="entry name" value="DPP6 N-terminal domain-like"/>
    <property type="match status" value="1"/>
</dbReference>
<evidence type="ECO:0000313" key="2">
    <source>
        <dbReference type="EMBL" id="MCY1722936.1"/>
    </source>
</evidence>
<dbReference type="InterPro" id="IPR011659">
    <property type="entry name" value="WD40"/>
</dbReference>
<protein>
    <recommendedName>
        <fullName evidence="4">Cytochrome C biosynthesis protein</fullName>
    </recommendedName>
</protein>
<evidence type="ECO:0000256" key="1">
    <source>
        <dbReference type="ARBA" id="ARBA00009820"/>
    </source>
</evidence>
<dbReference type="PANTHER" id="PTHR36842:SF1">
    <property type="entry name" value="PROTEIN TOLB"/>
    <property type="match status" value="1"/>
</dbReference>